<gene>
    <name evidence="8" type="ORF">AAF712_011736</name>
</gene>
<accession>A0ABR2ZIG6</accession>
<evidence type="ECO:0000256" key="5">
    <source>
        <dbReference type="ARBA" id="ARBA00048124"/>
    </source>
</evidence>
<dbReference type="EMBL" id="JBBXMP010000135">
    <property type="protein sequence ID" value="KAL0061442.1"/>
    <property type="molecule type" value="Genomic_DNA"/>
</dbReference>
<comment type="caution">
    <text evidence="8">The sequence shown here is derived from an EMBL/GenBank/DDBJ whole genome shotgun (WGS) entry which is preliminary data.</text>
</comment>
<evidence type="ECO:0000256" key="1">
    <source>
        <dbReference type="ARBA" id="ARBA00001968"/>
    </source>
</evidence>
<evidence type="ECO:0000259" key="7">
    <source>
        <dbReference type="Pfam" id="PF08652"/>
    </source>
</evidence>
<keyword evidence="9" id="KW-1185">Reference proteome</keyword>
<dbReference type="PANTHER" id="PTHR12395:SF9">
    <property type="entry name" value="DECAPPING AND EXORIBONUCLEASE PROTEIN"/>
    <property type="match status" value="1"/>
</dbReference>
<comment type="catalytic activity">
    <reaction evidence="3">
        <text>a 5'-end (N(7)-methyl 5'-triphosphoguanosine)-ribonucleoside-ribonucleotide in mRNA + H2O = a (N(7)-methyl 5'-triphosphoguanosine)-nucleoside + a 5'-end phospho-ribonucleoside in mRNA + H(+)</text>
        <dbReference type="Rhea" id="RHEA:66928"/>
        <dbReference type="Rhea" id="RHEA-COMP:15692"/>
        <dbReference type="Rhea" id="RHEA-COMP:17313"/>
        <dbReference type="ChEBI" id="CHEBI:15377"/>
        <dbReference type="ChEBI" id="CHEBI:15378"/>
        <dbReference type="ChEBI" id="CHEBI:138282"/>
        <dbReference type="ChEBI" id="CHEBI:172876"/>
        <dbReference type="ChEBI" id="CHEBI:172877"/>
    </reaction>
    <physiologicalReaction direction="left-to-right" evidence="3">
        <dbReference type="Rhea" id="RHEA:66929"/>
    </physiologicalReaction>
</comment>
<feature type="domain" description="RAI1-like" evidence="7">
    <location>
        <begin position="72"/>
        <end position="289"/>
    </location>
</feature>
<dbReference type="Pfam" id="PF08652">
    <property type="entry name" value="RAI1"/>
    <property type="match status" value="1"/>
</dbReference>
<dbReference type="Proteomes" id="UP001437256">
    <property type="component" value="Unassembled WGS sequence"/>
</dbReference>
<dbReference type="InterPro" id="IPR039039">
    <property type="entry name" value="RAI1-like_fam"/>
</dbReference>
<evidence type="ECO:0000313" key="8">
    <source>
        <dbReference type="EMBL" id="KAL0061442.1"/>
    </source>
</evidence>
<sequence>MNKDDGSYKVNDETPIRIFSSKNENRCFNLQSVARTIQGQRPFRFFARPKRVDSIIGGCIGSGNADVFRKSNVVVAWRGVFADIFLGQINLNVSYIDGILYMEEVDPKPRPRRHDLSSALGMAFEDVYTRPLKSNPEAHKPGKSVNLHWGNIDTRTLGDLNLIFCGEVAAVRDTFGNGRPSEWFDRRVKFKSKGVHSRPPIKAKWHMQSSLLGVPEIFLGYRDKAHRITKTTSMRVSDIKPAAYDHNIHRGYELLSTLRSRLESEVRQQGKMDGVIWRVKIKKGTITKIARSKEVKEVVRGWKPTARLGIVPKHIIASLRKCHST</sequence>
<evidence type="ECO:0000256" key="4">
    <source>
        <dbReference type="ARBA" id="ARBA00044692"/>
    </source>
</evidence>
<protein>
    <recommendedName>
        <fullName evidence="6">Decapping nuclease</fullName>
        <ecNumber evidence="6">3.6.1.-</ecNumber>
    </recommendedName>
</protein>
<keyword evidence="6" id="KW-0547">Nucleotide-binding</keyword>
<dbReference type="PANTHER" id="PTHR12395">
    <property type="entry name" value="DOM-3 RELATED"/>
    <property type="match status" value="1"/>
</dbReference>
<dbReference type="EC" id="3.6.1.-" evidence="6"/>
<dbReference type="InterPro" id="IPR013961">
    <property type="entry name" value="RAI1"/>
</dbReference>
<comment type="similarity">
    <text evidence="2 6">Belongs to the DXO/Dom3Z family.</text>
</comment>
<name>A0ABR2ZIG6_9AGAR</name>
<keyword evidence="6" id="KW-0479">Metal-binding</keyword>
<comment type="catalytic activity">
    <reaction evidence="4">
        <text>a 5'-end triphospho-ribonucleoside in mRNA + H2O = a 5'-end phospho-ribonucleoside in mRNA + diphosphate + H(+)</text>
        <dbReference type="Rhea" id="RHEA:78683"/>
        <dbReference type="Rhea" id="RHEA-COMP:15692"/>
        <dbReference type="Rhea" id="RHEA-COMP:17164"/>
        <dbReference type="ChEBI" id="CHEBI:15377"/>
        <dbReference type="ChEBI" id="CHEBI:15378"/>
        <dbReference type="ChEBI" id="CHEBI:33019"/>
        <dbReference type="ChEBI" id="CHEBI:138282"/>
        <dbReference type="ChEBI" id="CHEBI:167618"/>
    </reaction>
    <physiologicalReaction direction="left-to-right" evidence="4">
        <dbReference type="Rhea" id="RHEA:78684"/>
    </physiologicalReaction>
</comment>
<reference evidence="8 9" key="1">
    <citation type="submission" date="2024-05" db="EMBL/GenBank/DDBJ databases">
        <title>A draft genome resource for the thread blight pathogen Marasmius tenuissimus strain MS-2.</title>
        <authorList>
            <person name="Yulfo-Soto G.E."/>
            <person name="Baruah I.K."/>
            <person name="Amoako-Attah I."/>
            <person name="Bukari Y."/>
            <person name="Meinhardt L.W."/>
            <person name="Bailey B.A."/>
            <person name="Cohen S.P."/>
        </authorList>
    </citation>
    <scope>NUCLEOTIDE SEQUENCE [LARGE SCALE GENOMIC DNA]</scope>
    <source>
        <strain evidence="8 9">MS-2</strain>
    </source>
</reference>
<evidence type="ECO:0000256" key="2">
    <source>
        <dbReference type="ARBA" id="ARBA00006562"/>
    </source>
</evidence>
<comment type="subcellular location">
    <subcellularLocation>
        <location evidence="6">Nucleus</location>
    </subcellularLocation>
</comment>
<comment type="function">
    <text evidence="6">Decapping enzyme for NAD-capped RNAs: specifically hydrolyzes the nicotinamide adenine dinucleotide (NAD) cap from a subset of RNAs by removing the entire NAD moiety from the 5'-end of an NAD-capped RNA.</text>
</comment>
<proteinExistence type="inferred from homology"/>
<organism evidence="8 9">
    <name type="scientific">Marasmius tenuissimus</name>
    <dbReference type="NCBI Taxonomy" id="585030"/>
    <lineage>
        <taxon>Eukaryota</taxon>
        <taxon>Fungi</taxon>
        <taxon>Dikarya</taxon>
        <taxon>Basidiomycota</taxon>
        <taxon>Agaricomycotina</taxon>
        <taxon>Agaricomycetes</taxon>
        <taxon>Agaricomycetidae</taxon>
        <taxon>Agaricales</taxon>
        <taxon>Marasmiineae</taxon>
        <taxon>Marasmiaceae</taxon>
        <taxon>Marasmius</taxon>
    </lineage>
</organism>
<comment type="cofactor">
    <cofactor evidence="1 6">
        <name>a divalent metal cation</name>
        <dbReference type="ChEBI" id="CHEBI:60240"/>
    </cofactor>
</comment>
<evidence type="ECO:0000256" key="6">
    <source>
        <dbReference type="RuleBase" id="RU367113"/>
    </source>
</evidence>
<keyword evidence="6" id="KW-0539">Nucleus</keyword>
<evidence type="ECO:0000256" key="3">
    <source>
        <dbReference type="ARBA" id="ARBA00044676"/>
    </source>
</evidence>
<comment type="catalytic activity">
    <reaction evidence="5">
        <text>a 5'-end NAD(+)-phospho-ribonucleoside in mRNA + H2O = a 5'-end phospho-ribonucleoside in mRNA + NAD(+) + H(+)</text>
        <dbReference type="Rhea" id="RHEA:60880"/>
        <dbReference type="Rhea" id="RHEA-COMP:15692"/>
        <dbReference type="Rhea" id="RHEA-COMP:15698"/>
        <dbReference type="ChEBI" id="CHEBI:15377"/>
        <dbReference type="ChEBI" id="CHEBI:15378"/>
        <dbReference type="ChEBI" id="CHEBI:57540"/>
        <dbReference type="ChEBI" id="CHEBI:138282"/>
        <dbReference type="ChEBI" id="CHEBI:144029"/>
    </reaction>
    <physiologicalReaction direction="left-to-right" evidence="5">
        <dbReference type="Rhea" id="RHEA:60881"/>
    </physiologicalReaction>
</comment>
<keyword evidence="6" id="KW-0540">Nuclease</keyword>
<keyword evidence="6" id="KW-0694">RNA-binding</keyword>
<evidence type="ECO:0000313" key="9">
    <source>
        <dbReference type="Proteomes" id="UP001437256"/>
    </source>
</evidence>
<keyword evidence="6" id="KW-0378">Hydrolase</keyword>